<dbReference type="AlphaFoldDB" id="A0A319A0Q5"/>
<protein>
    <submittedName>
        <fullName evidence="1">Uncharacterized protein</fullName>
    </submittedName>
</protein>
<accession>A0A319A0Q5</accession>
<sequence length="158" mass="17782">MLHTLEDSIECLHTLVYNPSRDISRIHPGMKAKDESGEKIPNAMTTAADPIGADLWGVNRLSIGLVSAMGPSPSLLQFYSVVTPYSALCFQLPLRREFRFLLVEISRRRPTMQCILGSYVYLSRALVLLTQVPPLDCVVLSVYRIFRGKSKQIRLCQN</sequence>
<proteinExistence type="predicted"/>
<organism evidence="1 2">
    <name type="scientific">Aspergillus saccharolyticus JOP 1030-1</name>
    <dbReference type="NCBI Taxonomy" id="1450539"/>
    <lineage>
        <taxon>Eukaryota</taxon>
        <taxon>Fungi</taxon>
        <taxon>Dikarya</taxon>
        <taxon>Ascomycota</taxon>
        <taxon>Pezizomycotina</taxon>
        <taxon>Eurotiomycetes</taxon>
        <taxon>Eurotiomycetidae</taxon>
        <taxon>Eurotiales</taxon>
        <taxon>Aspergillaceae</taxon>
        <taxon>Aspergillus</taxon>
        <taxon>Aspergillus subgen. Circumdati</taxon>
    </lineage>
</organism>
<reference evidence="1 2" key="1">
    <citation type="submission" date="2016-12" db="EMBL/GenBank/DDBJ databases">
        <title>The genomes of Aspergillus section Nigri reveals drivers in fungal speciation.</title>
        <authorList>
            <consortium name="DOE Joint Genome Institute"/>
            <person name="Vesth T.C."/>
            <person name="Nybo J."/>
            <person name="Theobald S."/>
            <person name="Brandl J."/>
            <person name="Frisvad J.C."/>
            <person name="Nielsen K.F."/>
            <person name="Lyhne E.K."/>
            <person name="Kogle M.E."/>
            <person name="Kuo A."/>
            <person name="Riley R."/>
            <person name="Clum A."/>
            <person name="Nolan M."/>
            <person name="Lipzen A."/>
            <person name="Salamov A."/>
            <person name="Henrissat B."/>
            <person name="Wiebenga A."/>
            <person name="De Vries R.P."/>
            <person name="Grigoriev I.V."/>
            <person name="Mortensen U.H."/>
            <person name="Andersen M.R."/>
            <person name="Baker S.E."/>
        </authorList>
    </citation>
    <scope>NUCLEOTIDE SEQUENCE [LARGE SCALE GENOMIC DNA]</scope>
    <source>
        <strain evidence="1 2">JOP 1030-1</strain>
    </source>
</reference>
<dbReference type="EMBL" id="KZ821229">
    <property type="protein sequence ID" value="PYH45868.1"/>
    <property type="molecule type" value="Genomic_DNA"/>
</dbReference>
<gene>
    <name evidence="1" type="ORF">BP01DRAFT_31301</name>
</gene>
<evidence type="ECO:0000313" key="2">
    <source>
        <dbReference type="Proteomes" id="UP000248349"/>
    </source>
</evidence>
<dbReference type="RefSeq" id="XP_025431850.1">
    <property type="nucleotide sequence ID" value="XM_025572495.1"/>
</dbReference>
<evidence type="ECO:0000313" key="1">
    <source>
        <dbReference type="EMBL" id="PYH45868.1"/>
    </source>
</evidence>
<dbReference type="Proteomes" id="UP000248349">
    <property type="component" value="Unassembled WGS sequence"/>
</dbReference>
<name>A0A319A0Q5_9EURO</name>
<dbReference type="GeneID" id="37073723"/>
<keyword evidence="2" id="KW-1185">Reference proteome</keyword>